<reference evidence="2" key="1">
    <citation type="submission" date="2025-08" db="UniProtKB">
        <authorList>
            <consortium name="Ensembl"/>
        </authorList>
    </citation>
    <scope>IDENTIFICATION</scope>
</reference>
<dbReference type="AlphaFoldDB" id="A0A3Q4HAV3"/>
<dbReference type="Ensembl" id="ENSNBRT00000019480.1">
    <property type="protein sequence ID" value="ENSNBRP00000018971.1"/>
    <property type="gene ID" value="ENSNBRG00000014636.1"/>
</dbReference>
<evidence type="ECO:0000313" key="3">
    <source>
        <dbReference type="Proteomes" id="UP000261580"/>
    </source>
</evidence>
<evidence type="ECO:0000259" key="1">
    <source>
        <dbReference type="PROSITE" id="PS50041"/>
    </source>
</evidence>
<protein>
    <recommendedName>
        <fullName evidence="1">C-type lectin domain-containing protein</fullName>
    </recommendedName>
</protein>
<feature type="domain" description="C-type lectin" evidence="1">
    <location>
        <begin position="60"/>
        <end position="170"/>
    </location>
</feature>
<organism evidence="2 3">
    <name type="scientific">Neolamprologus brichardi</name>
    <name type="common">Fairy cichlid</name>
    <name type="synonym">Lamprologus brichardi</name>
    <dbReference type="NCBI Taxonomy" id="32507"/>
    <lineage>
        <taxon>Eukaryota</taxon>
        <taxon>Metazoa</taxon>
        <taxon>Chordata</taxon>
        <taxon>Craniata</taxon>
        <taxon>Vertebrata</taxon>
        <taxon>Euteleostomi</taxon>
        <taxon>Actinopterygii</taxon>
        <taxon>Neopterygii</taxon>
        <taxon>Teleostei</taxon>
        <taxon>Neoteleostei</taxon>
        <taxon>Acanthomorphata</taxon>
        <taxon>Ovalentaria</taxon>
        <taxon>Cichlomorphae</taxon>
        <taxon>Cichliformes</taxon>
        <taxon>Cichlidae</taxon>
        <taxon>African cichlids</taxon>
        <taxon>Pseudocrenilabrinae</taxon>
        <taxon>Lamprologini</taxon>
        <taxon>Neolamprologus</taxon>
    </lineage>
</organism>
<dbReference type="GeneTree" id="ENSGT01100000263473"/>
<dbReference type="Pfam" id="PF00059">
    <property type="entry name" value="Lectin_C"/>
    <property type="match status" value="1"/>
</dbReference>
<name>A0A3Q4HAV3_NEOBR</name>
<dbReference type="SUPFAM" id="SSF56436">
    <property type="entry name" value="C-type lectin-like"/>
    <property type="match status" value="1"/>
</dbReference>
<dbReference type="InterPro" id="IPR016187">
    <property type="entry name" value="CTDL_fold"/>
</dbReference>
<dbReference type="PROSITE" id="PS50041">
    <property type="entry name" value="C_TYPE_LECTIN_2"/>
    <property type="match status" value="1"/>
</dbReference>
<dbReference type="PANTHER" id="PTHR45784:SF3">
    <property type="entry name" value="C-TYPE LECTIN DOMAIN FAMILY 4 MEMBER K-LIKE-RELATED"/>
    <property type="match status" value="1"/>
</dbReference>
<accession>A0A3Q4HAV3</accession>
<keyword evidence="3" id="KW-1185">Reference proteome</keyword>
<sequence length="176" mass="19918">MLCGLAFQKARPSGGTGLSQTTTSTKREKEITCCGAQKRVATVQLPSMKLILLYFAATKQGADQYILNTQSMVWTAARDYCRTHYTDLTSLRNDAEYQIVQQVANGNEVYVGLFRDPWVWSGQTDSSFRYWNPDETVWTDGTQNCVAMLKVNSGKWGERACTKRHPFVCEYQFGLL</sequence>
<dbReference type="PANTHER" id="PTHR45784">
    <property type="entry name" value="C-TYPE LECTIN DOMAIN FAMILY 20 MEMBER A-RELATED"/>
    <property type="match status" value="1"/>
</dbReference>
<dbReference type="InterPro" id="IPR016186">
    <property type="entry name" value="C-type_lectin-like/link_sf"/>
</dbReference>
<dbReference type="Gene3D" id="3.10.100.10">
    <property type="entry name" value="Mannose-Binding Protein A, subunit A"/>
    <property type="match status" value="1"/>
</dbReference>
<proteinExistence type="predicted"/>
<dbReference type="InterPro" id="IPR001304">
    <property type="entry name" value="C-type_lectin-like"/>
</dbReference>
<reference evidence="2" key="2">
    <citation type="submission" date="2025-09" db="UniProtKB">
        <authorList>
            <consortium name="Ensembl"/>
        </authorList>
    </citation>
    <scope>IDENTIFICATION</scope>
</reference>
<dbReference type="Proteomes" id="UP000261580">
    <property type="component" value="Unassembled WGS sequence"/>
</dbReference>
<dbReference type="OMA" id="RYWNPDE"/>
<dbReference type="SMART" id="SM00034">
    <property type="entry name" value="CLECT"/>
    <property type="match status" value="1"/>
</dbReference>
<evidence type="ECO:0000313" key="2">
    <source>
        <dbReference type="Ensembl" id="ENSNBRP00000018971.1"/>
    </source>
</evidence>